<evidence type="ECO:0000313" key="5">
    <source>
        <dbReference type="Proteomes" id="UP000188273"/>
    </source>
</evidence>
<keyword evidence="2" id="KW-0812">Transmembrane</keyword>
<dbReference type="InterPro" id="IPR006675">
    <property type="entry name" value="HDIG_dom"/>
</dbReference>
<dbReference type="STRING" id="1940790.L21SP3_01372"/>
<name>A0A1Q2HQM5_9BACT</name>
<dbReference type="Gene3D" id="1.10.3210.10">
    <property type="entry name" value="Hypothetical protein af1432"/>
    <property type="match status" value="1"/>
</dbReference>
<dbReference type="NCBIfam" id="TIGR00277">
    <property type="entry name" value="HDIG"/>
    <property type="match status" value="1"/>
</dbReference>
<feature type="transmembrane region" description="Helical" evidence="2">
    <location>
        <begin position="125"/>
        <end position="143"/>
    </location>
</feature>
<feature type="compositionally biased region" description="Basic and acidic residues" evidence="1">
    <location>
        <begin position="486"/>
        <end position="497"/>
    </location>
</feature>
<dbReference type="AlphaFoldDB" id="A0A1Q2HQM5"/>
<dbReference type="Proteomes" id="UP000188273">
    <property type="component" value="Chromosome"/>
</dbReference>
<dbReference type="CDD" id="cd00077">
    <property type="entry name" value="HDc"/>
    <property type="match status" value="1"/>
</dbReference>
<feature type="transmembrane region" description="Helical" evidence="2">
    <location>
        <begin position="229"/>
        <end position="250"/>
    </location>
</feature>
<dbReference type="RefSeq" id="WP_161488133.1">
    <property type="nucleotide sequence ID" value="NZ_CP019633.1"/>
</dbReference>
<keyword evidence="5" id="KW-1185">Reference proteome</keyword>
<feature type="region of interest" description="Disordered" evidence="1">
    <location>
        <begin position="485"/>
        <end position="524"/>
    </location>
</feature>
<protein>
    <submittedName>
        <fullName evidence="4">Putative domain HDIG</fullName>
    </submittedName>
</protein>
<feature type="domain" description="HD/PDEase" evidence="3">
    <location>
        <begin position="279"/>
        <end position="436"/>
    </location>
</feature>
<feature type="transmembrane region" description="Helical" evidence="2">
    <location>
        <begin position="102"/>
        <end position="119"/>
    </location>
</feature>
<accession>A0A1Q2HQM5</accession>
<dbReference type="SUPFAM" id="SSF109604">
    <property type="entry name" value="HD-domain/PDEase-like"/>
    <property type="match status" value="1"/>
</dbReference>
<keyword evidence="2" id="KW-1133">Transmembrane helix</keyword>
<dbReference type="OrthoDB" id="9806952at2"/>
<dbReference type="InterPro" id="IPR052722">
    <property type="entry name" value="PgpH_phosphodiesterase"/>
</dbReference>
<evidence type="ECO:0000313" key="4">
    <source>
        <dbReference type="EMBL" id="AQQ09566.1"/>
    </source>
</evidence>
<evidence type="ECO:0000256" key="2">
    <source>
        <dbReference type="SAM" id="Phobius"/>
    </source>
</evidence>
<dbReference type="SMART" id="SM00471">
    <property type="entry name" value="HDc"/>
    <property type="match status" value="1"/>
</dbReference>
<dbReference type="InterPro" id="IPR011621">
    <property type="entry name" value="Metal-dep_PHydrolase_7TM_intra"/>
</dbReference>
<organism evidence="4 5">
    <name type="scientific">Sedimentisphaera cyanobacteriorum</name>
    <dbReference type="NCBI Taxonomy" id="1940790"/>
    <lineage>
        <taxon>Bacteria</taxon>
        <taxon>Pseudomonadati</taxon>
        <taxon>Planctomycetota</taxon>
        <taxon>Phycisphaerae</taxon>
        <taxon>Sedimentisphaerales</taxon>
        <taxon>Sedimentisphaeraceae</taxon>
        <taxon>Sedimentisphaera</taxon>
    </lineage>
</organism>
<dbReference type="Pfam" id="PF01966">
    <property type="entry name" value="HD"/>
    <property type="match status" value="1"/>
</dbReference>
<dbReference type="InterPro" id="IPR003607">
    <property type="entry name" value="HD/PDEase_dom"/>
</dbReference>
<dbReference type="EMBL" id="CP019633">
    <property type="protein sequence ID" value="AQQ09566.1"/>
    <property type="molecule type" value="Genomic_DNA"/>
</dbReference>
<dbReference type="InterPro" id="IPR006674">
    <property type="entry name" value="HD_domain"/>
</dbReference>
<keyword evidence="2" id="KW-0472">Membrane</keyword>
<proteinExistence type="predicted"/>
<feature type="transmembrane region" description="Helical" evidence="2">
    <location>
        <begin position="70"/>
        <end position="90"/>
    </location>
</feature>
<dbReference type="KEGG" id="pbu:L21SP3_01372"/>
<evidence type="ECO:0000256" key="1">
    <source>
        <dbReference type="SAM" id="MobiDB-lite"/>
    </source>
</evidence>
<evidence type="ECO:0000259" key="3">
    <source>
        <dbReference type="SMART" id="SM00471"/>
    </source>
</evidence>
<reference evidence="5" key="1">
    <citation type="submission" date="2017-02" db="EMBL/GenBank/DDBJ databases">
        <title>Comparative genomics and description of representatives of a novel lineage of planctomycetes thriving in anoxic sediments.</title>
        <authorList>
            <person name="Spring S."/>
            <person name="Bunk B."/>
            <person name="Sproer C."/>
            <person name="Klenk H.-P."/>
        </authorList>
    </citation>
    <scope>NUCLEOTIDE SEQUENCE [LARGE SCALE GENOMIC DNA]</scope>
    <source>
        <strain evidence="5">L21-RPul-D3</strain>
    </source>
</reference>
<sequence length="524" mass="57711">MKIFRKKINARRKQVRNTRAAERASRYNEFVKQGYMAAVITAVIFALLCSAVLSFSLEGSVVKTVGLGEFLAYFALMMLITAGMGVYTYLYRPRIVRKRARLLALTGLLLLLLVIAKTGSGSEEWVYLTTGTGVVSAMILTITYSQRYSLTISLFYALMASFVLPGQEAVELFLTMVAGIFACCFTMKEIRNRWKLIQVSMFAAICVMAVSVSMGVINGLEGLQVVQKAGTAALSTFFVGVIIQGILPVIEKVFGVVTSMTLLDYSDANQPLLKKLAMEAPGTYSHSLLLGSLAENAAEAIGANGLLCRVGAYYHDIGKTNKPKYFVENQMGQANKHDTITPAMSQLVIVGHVKDGIEIAKEYNLPPTIRQFIETHHGTTIIKYFYEEAKKQRGEQNVSEDDFRYPGPKPSTREAAILMLCDGTEGATRALSEPTPSKISAVVHNILMSRLRDGQFNDCEITIKELSKIEKALVKSLTAHYHGRVKYPEENNGEQKAENGNGGNGNKHSTHKTQPLREAIEKSD</sequence>
<dbReference type="Pfam" id="PF07698">
    <property type="entry name" value="7TM-7TMR_HD"/>
    <property type="match status" value="1"/>
</dbReference>
<dbReference type="PANTHER" id="PTHR36442">
    <property type="entry name" value="CYCLIC-DI-AMP PHOSPHODIESTERASE PGPH"/>
    <property type="match status" value="1"/>
</dbReference>
<dbReference type="PANTHER" id="PTHR36442:SF1">
    <property type="entry name" value="CYCLIC-DI-AMP PHOSPHODIESTERASE PGPH"/>
    <property type="match status" value="1"/>
</dbReference>
<gene>
    <name evidence="4" type="ORF">L21SP3_01372</name>
</gene>
<feature type="transmembrane region" description="Helical" evidence="2">
    <location>
        <begin position="199"/>
        <end position="217"/>
    </location>
</feature>